<evidence type="ECO:0000313" key="1">
    <source>
        <dbReference type="EMBL" id="KAK8884963.1"/>
    </source>
</evidence>
<reference evidence="1 2" key="1">
    <citation type="submission" date="2024-04" db="EMBL/GenBank/DDBJ databases">
        <title>Tritrichomonas musculus Genome.</title>
        <authorList>
            <person name="Alves-Ferreira E."/>
            <person name="Grigg M."/>
            <person name="Lorenzi H."/>
            <person name="Galac M."/>
        </authorList>
    </citation>
    <scope>NUCLEOTIDE SEQUENCE [LARGE SCALE GENOMIC DNA]</scope>
    <source>
        <strain evidence="1 2">EAF2021</strain>
    </source>
</reference>
<organism evidence="1 2">
    <name type="scientific">Tritrichomonas musculus</name>
    <dbReference type="NCBI Taxonomy" id="1915356"/>
    <lineage>
        <taxon>Eukaryota</taxon>
        <taxon>Metamonada</taxon>
        <taxon>Parabasalia</taxon>
        <taxon>Tritrichomonadida</taxon>
        <taxon>Tritrichomonadidae</taxon>
        <taxon>Tritrichomonas</taxon>
    </lineage>
</organism>
<sequence length="981" mass="115312">MDITSQVIQCITGLQFPETANECNQYLFQFIQNPSNLECLSQIIQDSNDPYIINACLHFMRSSLKNFDQDLPPNLASTLFTNVLTSFSNCNDFSFFRAYKSLLETLLDLPKSDELTELLLSFYFNNKDTNAFTTIIIIKIIIKVCNIDQSPEILISFINFVYSIIEQIFSIQNIDSKAYFFSLALTILRVSLLHFSNKTINLQFIHHFVSIFINPDISFYSFHKIWKEFSSILVEFGLMNKNQKFLTNLISESSKRVNPFMSHYIAIYFSRYFKDRKIPFPYVKFFINFELITILKINNIIENDQVYTETPILKASLNYYNSEDEILEIYNHVKSLVLKEKIRSSVTSIYYYGTAISLCFQFAKNDYNQIIKYFDNIFKLESNAITIFVCLLAFEEIFSCDISQCTNNFFLYFFERILYLTLSNCDYIRSLAVKLISAGEFSLVTTIDFPSFVIENRDNYAQKDIGSFFSLLFLCSGLEYPIPDSFYEECINIYLIPLIQNDISLLVYLSGFLVVNEMWIEPYLKLISPLLDSLIDKYIKEMTNGSFYRNYQLDAIINFFSINLVYYKDFFFAISQNYIFKLVQLFFKIDSLNKEFYISMANEFSISLKFINDQQAMNQLTDMLLNYLSNSPSEENFNFIYKIFYYTIRTISPERISSILAQITHILKNDDNKWDLTNYFNVLAAMFKNPSINNEIASYVSELMMKFFQNKLMNGRTYMCFFTCLSKIIRYLPNMNDWIRFIFSNLAVLQKKSLSLTSVISFIYSIIFNRYLPSNEFDEIFVQFAIQFFNDQNVANQNKSLLIMILSMMMEEKRSDIAYQFFINNIQSFYQLLMSKDVYLGVSSALIFFNAANMNIPNLDVKLINDYCFSFFPYKIIIDQNIIFIKYVISIVKNNSIYSQYIQINILDALFKFLKSSMQKTIMIKKSLGPLYDEMIQCFVNLAKNNQSFIQEKLKDLDDFPSERKRILIILDQANLENNQC</sequence>
<keyword evidence="2" id="KW-1185">Reference proteome</keyword>
<evidence type="ECO:0008006" key="3">
    <source>
        <dbReference type="Google" id="ProtNLM"/>
    </source>
</evidence>
<protein>
    <recommendedName>
        <fullName evidence="3">Importin N-terminal domain-containing protein</fullName>
    </recommendedName>
</protein>
<comment type="caution">
    <text evidence="1">The sequence shown here is derived from an EMBL/GenBank/DDBJ whole genome shotgun (WGS) entry which is preliminary data.</text>
</comment>
<name>A0ABR2K1I4_9EUKA</name>
<evidence type="ECO:0000313" key="2">
    <source>
        <dbReference type="Proteomes" id="UP001470230"/>
    </source>
</evidence>
<dbReference type="Proteomes" id="UP001470230">
    <property type="component" value="Unassembled WGS sequence"/>
</dbReference>
<dbReference type="SUPFAM" id="SSF48371">
    <property type="entry name" value="ARM repeat"/>
    <property type="match status" value="1"/>
</dbReference>
<accession>A0ABR2K1I4</accession>
<dbReference type="InterPro" id="IPR016024">
    <property type="entry name" value="ARM-type_fold"/>
</dbReference>
<gene>
    <name evidence="1" type="ORF">M9Y10_044089</name>
</gene>
<dbReference type="EMBL" id="JAPFFF010000008">
    <property type="protein sequence ID" value="KAK8884963.1"/>
    <property type="molecule type" value="Genomic_DNA"/>
</dbReference>
<proteinExistence type="predicted"/>